<dbReference type="AlphaFoldDB" id="A0A1B0G380"/>
<proteinExistence type="predicted"/>
<dbReference type="Proteomes" id="UP000092444">
    <property type="component" value="Unassembled WGS sequence"/>
</dbReference>
<sequence length="473" mass="54823">MKRQPPKSPYYNQDFSACTPSGQFDPLFIENVLDISDALVEIFKICGIPSCKAKSARSIIVKAFQFYDVKRHRFCVKPEEDGSIHRGDIVDEFQCRCWMSRLQGLLAYALLKRVMKAFFLQTPDHSIRSPITEALVIKERRYAWEHAARKSIRVFEHYRHAFFKACSNYQERIFQTYRELYERLYKRADPIIVEDYHPRGCRTRIVIGTQSPPKYQEEKQKCVQKCQRTNDLREYLKTLPTKTLPIVASCLTLPLPCNLICPPKIAKKKYENVSRYEQCENEEKGRRKKKEAKNVDLNLPRCYQCDCPKIICDCDIDRTTGIVATDCSQGPFQCQWVRMDKGERPDPFIRKPEYHECPVDCLISYSSSDSAGSDCCECPTDDEDKLIFSSSDECDDIVYASSDNEEKLEKLMKKDLPKGNAVDSEGTCDTTIIRRISKLPEMKPKLQSRPRDTKKCRKLCNCGRKSKSTKSKN</sequence>
<accession>A0A1B0G380</accession>
<protein>
    <submittedName>
        <fullName evidence="1">Uncharacterized protein</fullName>
    </submittedName>
</protein>
<organism evidence="1 2">
    <name type="scientific">Glossina morsitans morsitans</name>
    <name type="common">Savannah tsetse fly</name>
    <dbReference type="NCBI Taxonomy" id="37546"/>
    <lineage>
        <taxon>Eukaryota</taxon>
        <taxon>Metazoa</taxon>
        <taxon>Ecdysozoa</taxon>
        <taxon>Arthropoda</taxon>
        <taxon>Hexapoda</taxon>
        <taxon>Insecta</taxon>
        <taxon>Pterygota</taxon>
        <taxon>Neoptera</taxon>
        <taxon>Endopterygota</taxon>
        <taxon>Diptera</taxon>
        <taxon>Brachycera</taxon>
        <taxon>Muscomorpha</taxon>
        <taxon>Hippoboscoidea</taxon>
        <taxon>Glossinidae</taxon>
        <taxon>Glossina</taxon>
    </lineage>
</organism>
<dbReference type="EMBL" id="CCAG010013726">
    <property type="status" value="NOT_ANNOTATED_CDS"/>
    <property type="molecule type" value="Genomic_DNA"/>
</dbReference>
<evidence type="ECO:0000313" key="2">
    <source>
        <dbReference type="Proteomes" id="UP000092444"/>
    </source>
</evidence>
<dbReference type="PhylomeDB" id="A0A1B0G380"/>
<dbReference type="EnsemblMetazoa" id="GMOY007781-RA">
    <property type="protein sequence ID" value="GMOY007781-PA"/>
    <property type="gene ID" value="GMOY007781"/>
</dbReference>
<reference evidence="1" key="1">
    <citation type="submission" date="2020-05" db="UniProtKB">
        <authorList>
            <consortium name="EnsemblMetazoa"/>
        </authorList>
    </citation>
    <scope>IDENTIFICATION</scope>
    <source>
        <strain evidence="1">Yale</strain>
    </source>
</reference>
<name>A0A1B0G380_GLOMM</name>
<keyword evidence="2" id="KW-1185">Reference proteome</keyword>
<evidence type="ECO:0000313" key="1">
    <source>
        <dbReference type="EnsemblMetazoa" id="GMOY007781-PA"/>
    </source>
</evidence>
<dbReference type="VEuPathDB" id="VectorBase:GMOY007781"/>